<dbReference type="InterPro" id="IPR036508">
    <property type="entry name" value="Chitin-bd_dom_sf"/>
</dbReference>
<reference evidence="5" key="2">
    <citation type="submission" date="2025-09" db="UniProtKB">
        <authorList>
            <consortium name="Ensembl"/>
        </authorList>
    </citation>
    <scope>IDENTIFICATION</scope>
</reference>
<dbReference type="GO" id="GO:0005975">
    <property type="term" value="P:carbohydrate metabolic process"/>
    <property type="evidence" value="ECO:0007669"/>
    <property type="project" value="InterPro"/>
</dbReference>
<dbReference type="GeneTree" id="ENSGT00940000154557"/>
<evidence type="ECO:0000256" key="2">
    <source>
        <dbReference type="SAM" id="MobiDB-lite"/>
    </source>
</evidence>
<dbReference type="PANTHER" id="PTHR11177">
    <property type="entry name" value="CHITINASE"/>
    <property type="match status" value="1"/>
</dbReference>
<organism evidence="5 6">
    <name type="scientific">Neovison vison</name>
    <name type="common">American mink</name>
    <name type="synonym">Mustela vison</name>
    <dbReference type="NCBI Taxonomy" id="452646"/>
    <lineage>
        <taxon>Eukaryota</taxon>
        <taxon>Metazoa</taxon>
        <taxon>Chordata</taxon>
        <taxon>Craniata</taxon>
        <taxon>Vertebrata</taxon>
        <taxon>Euteleostomi</taxon>
        <taxon>Mammalia</taxon>
        <taxon>Eutheria</taxon>
        <taxon>Laurasiatheria</taxon>
        <taxon>Carnivora</taxon>
        <taxon>Caniformia</taxon>
        <taxon>Musteloidea</taxon>
        <taxon>Mustelidae</taxon>
        <taxon>Mustelinae</taxon>
        <taxon>Neogale</taxon>
    </lineage>
</organism>
<dbReference type="SUPFAM" id="SSF51445">
    <property type="entry name" value="(Trans)glycosidases"/>
    <property type="match status" value="1"/>
</dbReference>
<dbReference type="GO" id="GO:0005576">
    <property type="term" value="C:extracellular region"/>
    <property type="evidence" value="ECO:0007669"/>
    <property type="project" value="TreeGrafter"/>
</dbReference>
<dbReference type="SUPFAM" id="SSF54556">
    <property type="entry name" value="Chitinase insertion domain"/>
    <property type="match status" value="1"/>
</dbReference>
<dbReference type="FunFam" id="3.20.20.80:FF:000007">
    <property type="entry name" value="Acidic mammalian chitinase"/>
    <property type="match status" value="1"/>
</dbReference>
<reference evidence="5" key="1">
    <citation type="submission" date="2025-08" db="UniProtKB">
        <authorList>
            <consortium name="Ensembl"/>
        </authorList>
    </citation>
    <scope>IDENTIFICATION</scope>
</reference>
<dbReference type="GO" id="GO:0008061">
    <property type="term" value="F:chitin binding"/>
    <property type="evidence" value="ECO:0007669"/>
    <property type="project" value="InterPro"/>
</dbReference>
<dbReference type="InterPro" id="IPR017853">
    <property type="entry name" value="GH"/>
</dbReference>
<feature type="domain" description="GH18" evidence="4">
    <location>
        <begin position="22"/>
        <end position="347"/>
    </location>
</feature>
<dbReference type="PANTHER" id="PTHR11177:SF188">
    <property type="entry name" value="ACIDIC MAMMALIAN CHITINASE"/>
    <property type="match status" value="1"/>
</dbReference>
<keyword evidence="3" id="KW-0732">Signal</keyword>
<dbReference type="GO" id="GO:0006032">
    <property type="term" value="P:chitin catabolic process"/>
    <property type="evidence" value="ECO:0007669"/>
    <property type="project" value="TreeGrafter"/>
</dbReference>
<protein>
    <submittedName>
        <fullName evidence="5">Chitinase acidic</fullName>
    </submittedName>
</protein>
<evidence type="ECO:0000313" key="5">
    <source>
        <dbReference type="Ensembl" id="ENSNVIP00000000550.1"/>
    </source>
</evidence>
<accession>A0A8C7A7J8</accession>
<dbReference type="InterPro" id="IPR011583">
    <property type="entry name" value="Chitinase_II/V-like_cat"/>
</dbReference>
<evidence type="ECO:0000256" key="3">
    <source>
        <dbReference type="SAM" id="SignalP"/>
    </source>
</evidence>
<dbReference type="AlphaFoldDB" id="A0A8C7A7J8"/>
<dbReference type="InterPro" id="IPR001223">
    <property type="entry name" value="Glyco_hydro18_cat"/>
</dbReference>
<name>A0A8C7A7J8_NEOVI</name>
<sequence length="432" mass="47852">IHVFSFPLGLALLLNTHLGSAYQLTCYFTNWAQYWPGLGHFKPDDIDPCLCTHLIYAFAGMRNNEITTIEWDDVAFYQAFNGLRNKGTLKSHGCFTAMVSTLENHQNFIASVIKFLHQYEFDGLDFEWEYTGSYGSPPQDKHLFTVLLQEMREAFEQEAEEINKPRLMITTAVVASISNIQSSYEIPQLAQYLDNIHVMTYDLHGSWEGYPRENSPLYKYPTEMGGNADLNVDYVMNYWKDNGAPAEKLIAGFPTYSHTFILSDSSNTGIGVPTSGACPAGPYTKQAGFWAYYEDAPQAVPYAYQSLSVKAQCLKENNFGGAMICAVDLDDFTGTFCPRVCSAVLSCFRLHCPCSARGAHNSPGSESGSRSSSSGGSSGGSGFCAGKANGLYPMANNKNAFQHCLNGVTYQQNFEARLIFDTSCDCCNWGWT</sequence>
<evidence type="ECO:0000313" key="6">
    <source>
        <dbReference type="Proteomes" id="UP000694425"/>
    </source>
</evidence>
<feature type="chain" id="PRO_5034773492" evidence="3">
    <location>
        <begin position="22"/>
        <end position="432"/>
    </location>
</feature>
<feature type="compositionally biased region" description="Low complexity" evidence="2">
    <location>
        <begin position="362"/>
        <end position="375"/>
    </location>
</feature>
<evidence type="ECO:0000259" key="4">
    <source>
        <dbReference type="PROSITE" id="PS51910"/>
    </source>
</evidence>
<dbReference type="GO" id="GO:0004568">
    <property type="term" value="F:chitinase activity"/>
    <property type="evidence" value="ECO:0007669"/>
    <property type="project" value="TreeGrafter"/>
</dbReference>
<proteinExistence type="predicted"/>
<dbReference type="SUPFAM" id="SSF57625">
    <property type="entry name" value="Invertebrate chitin-binding proteins"/>
    <property type="match status" value="1"/>
</dbReference>
<dbReference type="InterPro" id="IPR029070">
    <property type="entry name" value="Chitinase_insertion_sf"/>
</dbReference>
<dbReference type="PROSITE" id="PS51910">
    <property type="entry name" value="GH18_2"/>
    <property type="match status" value="1"/>
</dbReference>
<dbReference type="Proteomes" id="UP000694425">
    <property type="component" value="Unplaced"/>
</dbReference>
<dbReference type="Ensembl" id="ENSNVIT00000000632.1">
    <property type="protein sequence ID" value="ENSNVIP00000000550.1"/>
    <property type="gene ID" value="ENSNVIG00000000368.1"/>
</dbReference>
<feature type="region of interest" description="Disordered" evidence="2">
    <location>
        <begin position="358"/>
        <end position="379"/>
    </location>
</feature>
<dbReference type="Pfam" id="PF00704">
    <property type="entry name" value="Glyco_hydro_18"/>
    <property type="match status" value="1"/>
</dbReference>
<evidence type="ECO:0000256" key="1">
    <source>
        <dbReference type="ARBA" id="ARBA00023157"/>
    </source>
</evidence>
<keyword evidence="6" id="KW-1185">Reference proteome</keyword>
<feature type="signal peptide" evidence="3">
    <location>
        <begin position="1"/>
        <end position="21"/>
    </location>
</feature>
<dbReference type="SMART" id="SM00636">
    <property type="entry name" value="Glyco_18"/>
    <property type="match status" value="1"/>
</dbReference>
<keyword evidence="1" id="KW-1015">Disulfide bond</keyword>
<dbReference type="InterPro" id="IPR050314">
    <property type="entry name" value="Glycosyl_Hydrlase_18"/>
</dbReference>
<dbReference type="Gene3D" id="3.20.20.80">
    <property type="entry name" value="Glycosidases"/>
    <property type="match status" value="2"/>
</dbReference>